<gene>
    <name evidence="2" type="ORF">SHI21_12160</name>
</gene>
<organism evidence="2 3">
    <name type="scientific">Bacteriovorax antarcticus</name>
    <dbReference type="NCBI Taxonomy" id="3088717"/>
    <lineage>
        <taxon>Bacteria</taxon>
        <taxon>Pseudomonadati</taxon>
        <taxon>Bdellovibrionota</taxon>
        <taxon>Bacteriovoracia</taxon>
        <taxon>Bacteriovoracales</taxon>
        <taxon>Bacteriovoracaceae</taxon>
        <taxon>Bacteriovorax</taxon>
    </lineage>
</organism>
<keyword evidence="3" id="KW-1185">Reference proteome</keyword>
<evidence type="ECO:0000313" key="2">
    <source>
        <dbReference type="EMBL" id="MEA9356969.1"/>
    </source>
</evidence>
<comment type="caution">
    <text evidence="2">The sequence shown here is derived from an EMBL/GenBank/DDBJ whole genome shotgun (WGS) entry which is preliminary data.</text>
</comment>
<keyword evidence="1" id="KW-0732">Signal</keyword>
<dbReference type="Proteomes" id="UP001302274">
    <property type="component" value="Unassembled WGS sequence"/>
</dbReference>
<name>A0ABU5VXC0_9BACT</name>
<sequence length="335" mass="37891">MPIKKNKRILITSLFLISILASCSHQPTQVAWSSRDITPEERQMMSTYPSASEREPADWVDRCVSGVRNFFNPKANGVDAVVLKPLPELTQLNPQVKQFPNGKKYTEYQANINVMNKYPDYDEYLEQTAEIIFEPVEPFGHITLRIGKKLHSFNFIQSTSINNFSPRMKNSSNPEMSGSMGYIFHIGKDKIEAMAQEIEMFYKVSASNNVPPFDAYSPLLKIHEVDGTFGKTLKFQSESPKYGNENNITGKIVEENGNFFLDSEKGIKVPVIKKGKEYFTQSYSCSSSAGHVMEKYFGITLSYDGAAKSIKESLDNGNINENISPIGIMKYYEEQ</sequence>
<accession>A0ABU5VXC0</accession>
<dbReference type="EMBL" id="JAYGJQ010000002">
    <property type="protein sequence ID" value="MEA9356969.1"/>
    <property type="molecule type" value="Genomic_DNA"/>
</dbReference>
<evidence type="ECO:0000256" key="1">
    <source>
        <dbReference type="SAM" id="SignalP"/>
    </source>
</evidence>
<dbReference type="RefSeq" id="WP_323576863.1">
    <property type="nucleotide sequence ID" value="NZ_JAYGJQ010000002.1"/>
</dbReference>
<proteinExistence type="predicted"/>
<evidence type="ECO:0008006" key="4">
    <source>
        <dbReference type="Google" id="ProtNLM"/>
    </source>
</evidence>
<evidence type="ECO:0000313" key="3">
    <source>
        <dbReference type="Proteomes" id="UP001302274"/>
    </source>
</evidence>
<dbReference type="PROSITE" id="PS51257">
    <property type="entry name" value="PROKAR_LIPOPROTEIN"/>
    <property type="match status" value="1"/>
</dbReference>
<reference evidence="2 3" key="1">
    <citation type="submission" date="2023-11" db="EMBL/GenBank/DDBJ databases">
        <title>A Novel Polar Bacteriovorax (B. antarcticus) Isolated from the Biocrust in Antarctica.</title>
        <authorList>
            <person name="Mun W."/>
            <person name="Choi S.Y."/>
            <person name="Mitchell R.J."/>
        </authorList>
    </citation>
    <scope>NUCLEOTIDE SEQUENCE [LARGE SCALE GENOMIC DNA]</scope>
    <source>
        <strain evidence="2 3">PP10</strain>
    </source>
</reference>
<feature type="signal peptide" evidence="1">
    <location>
        <begin position="1"/>
        <end position="27"/>
    </location>
</feature>
<feature type="chain" id="PRO_5046747573" description="Lipoprotein" evidence="1">
    <location>
        <begin position="28"/>
        <end position="335"/>
    </location>
</feature>
<protein>
    <recommendedName>
        <fullName evidence="4">Lipoprotein</fullName>
    </recommendedName>
</protein>